<organism evidence="2 3">
    <name type="scientific">Cohnella cholangitidis</name>
    <dbReference type="NCBI Taxonomy" id="2598458"/>
    <lineage>
        <taxon>Bacteria</taxon>
        <taxon>Bacillati</taxon>
        <taxon>Bacillota</taxon>
        <taxon>Bacilli</taxon>
        <taxon>Bacillales</taxon>
        <taxon>Paenibacillaceae</taxon>
        <taxon>Cohnella</taxon>
    </lineage>
</organism>
<evidence type="ECO:0000313" key="3">
    <source>
        <dbReference type="Proteomes" id="UP000515679"/>
    </source>
</evidence>
<name>A0A7G5BUG8_9BACL</name>
<dbReference type="InterPro" id="IPR000873">
    <property type="entry name" value="AMP-dep_synth/lig_dom"/>
</dbReference>
<dbReference type="GO" id="GO:0016874">
    <property type="term" value="F:ligase activity"/>
    <property type="evidence" value="ECO:0007669"/>
    <property type="project" value="UniProtKB-KW"/>
</dbReference>
<dbReference type="InterPro" id="IPR050237">
    <property type="entry name" value="ATP-dep_AMP-bd_enzyme"/>
</dbReference>
<dbReference type="AlphaFoldDB" id="A0A7G5BUG8"/>
<proteinExistence type="predicted"/>
<dbReference type="KEGG" id="cchl:FPL14_04830"/>
<dbReference type="Proteomes" id="UP000515679">
    <property type="component" value="Chromosome"/>
</dbReference>
<sequence length="497" mass="55221">MNKLVYGLLQTGACKDEDKTALLSEFSSYTYRELLDEVDGLANELAVRGVRKGDRVVALLADSVESVFSIFAISKIGAVFVHLNVEIVSANLKYIIEDCGPKIIITNDRFIDKFELNKEGLNILNLDALHADKSGDPLAADREVSIDEEDIACLIYTSGSTGKPKAVISSHSNVTFVTDAIQKCLEIRASDIIATYIPFSFDYGLYQIFLSCHAGATLFIGNKKNVGSTIMKDILKWKITGLPIVPSMVNTLVALAKRETNKIEGLRFITSTGSSFAYSNILDLIRIFGQCDIYAMYGLTECKRVSILPCADVHRKINSIGKPLPGTQCCIVDQTGNELPPNEIGELVVKGPHVMQGYWNNEPVTNQFYRRLNDERVLFTGDYCSMDEEGYLYFYGRKDDIFKHNGYRLSTLEIEGAALEVKGVTQAVFIPLGEDEPSYLLVVSPNTIDNIREELALKLESYKMPHHIVKVMDLPLTPHGKIDKLSLKKTLSEGTWA</sequence>
<keyword evidence="2" id="KW-0436">Ligase</keyword>
<reference evidence="2 3" key="1">
    <citation type="submission" date="2019-07" db="EMBL/GenBank/DDBJ databases">
        <authorList>
            <person name="Kim J.K."/>
            <person name="Cheong H.-M."/>
            <person name="Choi Y."/>
            <person name="Hwang K.J."/>
            <person name="Lee S."/>
            <person name="Choi C."/>
        </authorList>
    </citation>
    <scope>NUCLEOTIDE SEQUENCE [LARGE SCALE GENOMIC DNA]</scope>
    <source>
        <strain evidence="2 3">KS 22</strain>
    </source>
</reference>
<dbReference type="InterPro" id="IPR045851">
    <property type="entry name" value="AMP-bd_C_sf"/>
</dbReference>
<accession>A0A7G5BUG8</accession>
<dbReference type="PROSITE" id="PS00455">
    <property type="entry name" value="AMP_BINDING"/>
    <property type="match status" value="1"/>
</dbReference>
<dbReference type="InterPro" id="IPR020845">
    <property type="entry name" value="AMP-binding_CS"/>
</dbReference>
<evidence type="ECO:0000259" key="1">
    <source>
        <dbReference type="Pfam" id="PF00501"/>
    </source>
</evidence>
<feature type="domain" description="AMP-dependent synthetase/ligase" evidence="1">
    <location>
        <begin position="14"/>
        <end position="359"/>
    </location>
</feature>
<dbReference type="EMBL" id="CP041969">
    <property type="protein sequence ID" value="QMV40602.1"/>
    <property type="molecule type" value="Genomic_DNA"/>
</dbReference>
<dbReference type="Pfam" id="PF00501">
    <property type="entry name" value="AMP-binding"/>
    <property type="match status" value="1"/>
</dbReference>
<dbReference type="PANTHER" id="PTHR43767:SF10">
    <property type="entry name" value="SURFACTIN SYNTHASE SUBUNIT 1"/>
    <property type="match status" value="1"/>
</dbReference>
<dbReference type="RefSeq" id="WP_182301958.1">
    <property type="nucleotide sequence ID" value="NZ_CP041969.1"/>
</dbReference>
<dbReference type="SUPFAM" id="SSF56801">
    <property type="entry name" value="Acetyl-CoA synthetase-like"/>
    <property type="match status" value="1"/>
</dbReference>
<dbReference type="InterPro" id="IPR042099">
    <property type="entry name" value="ANL_N_sf"/>
</dbReference>
<evidence type="ECO:0000313" key="2">
    <source>
        <dbReference type="EMBL" id="QMV40602.1"/>
    </source>
</evidence>
<dbReference type="PANTHER" id="PTHR43767">
    <property type="entry name" value="LONG-CHAIN-FATTY-ACID--COA LIGASE"/>
    <property type="match status" value="1"/>
</dbReference>
<dbReference type="Gene3D" id="3.40.50.12780">
    <property type="entry name" value="N-terminal domain of ligase-like"/>
    <property type="match status" value="1"/>
</dbReference>
<dbReference type="Gene3D" id="3.30.300.30">
    <property type="match status" value="1"/>
</dbReference>
<gene>
    <name evidence="2" type="ORF">FPL14_04830</name>
</gene>
<protein>
    <submittedName>
        <fullName evidence="2">Acyl--CoA ligase</fullName>
    </submittedName>
</protein>
<keyword evidence="3" id="KW-1185">Reference proteome</keyword>